<organism evidence="2 3">
    <name type="scientific">Candidula unifasciata</name>
    <dbReference type="NCBI Taxonomy" id="100452"/>
    <lineage>
        <taxon>Eukaryota</taxon>
        <taxon>Metazoa</taxon>
        <taxon>Spiralia</taxon>
        <taxon>Lophotrochozoa</taxon>
        <taxon>Mollusca</taxon>
        <taxon>Gastropoda</taxon>
        <taxon>Heterobranchia</taxon>
        <taxon>Euthyneura</taxon>
        <taxon>Panpulmonata</taxon>
        <taxon>Eupulmonata</taxon>
        <taxon>Stylommatophora</taxon>
        <taxon>Helicina</taxon>
        <taxon>Helicoidea</taxon>
        <taxon>Geomitridae</taxon>
        <taxon>Candidula</taxon>
    </lineage>
</organism>
<feature type="non-terminal residue" evidence="2">
    <location>
        <position position="1"/>
    </location>
</feature>
<evidence type="ECO:0000313" key="2">
    <source>
        <dbReference type="EMBL" id="CAG5115842.1"/>
    </source>
</evidence>
<protein>
    <submittedName>
        <fullName evidence="2">Uncharacterized protein</fullName>
    </submittedName>
</protein>
<accession>A0A8S3YKE9</accession>
<gene>
    <name evidence="2" type="ORF">CUNI_LOCUS1400</name>
</gene>
<dbReference type="EMBL" id="CAJHNH020000171">
    <property type="protein sequence ID" value="CAG5115842.1"/>
    <property type="molecule type" value="Genomic_DNA"/>
</dbReference>
<keyword evidence="3" id="KW-1185">Reference proteome</keyword>
<proteinExistence type="predicted"/>
<dbReference type="AlphaFoldDB" id="A0A8S3YKE9"/>
<dbReference type="Proteomes" id="UP000678393">
    <property type="component" value="Unassembled WGS sequence"/>
</dbReference>
<evidence type="ECO:0000256" key="1">
    <source>
        <dbReference type="SAM" id="MobiDB-lite"/>
    </source>
</evidence>
<name>A0A8S3YKE9_9EUPU</name>
<evidence type="ECO:0000313" key="3">
    <source>
        <dbReference type="Proteomes" id="UP000678393"/>
    </source>
</evidence>
<sequence length="54" mass="6111">MRLSSPPPSPFHLLQQLQTMKQERSATFRRDHPATMESVLSTNQRACQGEINTG</sequence>
<reference evidence="2" key="1">
    <citation type="submission" date="2021-04" db="EMBL/GenBank/DDBJ databases">
        <authorList>
            <consortium name="Molecular Ecology Group"/>
        </authorList>
    </citation>
    <scope>NUCLEOTIDE SEQUENCE</scope>
</reference>
<feature type="compositionally biased region" description="Basic and acidic residues" evidence="1">
    <location>
        <begin position="21"/>
        <end position="34"/>
    </location>
</feature>
<feature type="region of interest" description="Disordered" evidence="1">
    <location>
        <begin position="18"/>
        <end position="38"/>
    </location>
</feature>
<comment type="caution">
    <text evidence="2">The sequence shown here is derived from an EMBL/GenBank/DDBJ whole genome shotgun (WGS) entry which is preliminary data.</text>
</comment>